<dbReference type="InterPro" id="IPR010582">
    <property type="entry name" value="Catalase_immune_responsive"/>
</dbReference>
<dbReference type="PRINTS" id="PR00067">
    <property type="entry name" value="CATALASE"/>
</dbReference>
<dbReference type="PANTHER" id="PTHR11465:SF61">
    <property type="entry name" value="CATALASE"/>
    <property type="match status" value="1"/>
</dbReference>
<dbReference type="Proteomes" id="UP001220662">
    <property type="component" value="Unassembled WGS sequence"/>
</dbReference>
<protein>
    <recommendedName>
        <fullName evidence="12">Catalase</fullName>
        <ecNumber evidence="12">1.11.1.6</ecNumber>
    </recommendedName>
</protein>
<comment type="catalytic activity">
    <reaction evidence="9 12">
        <text>2 H2O2 = O2 + 2 H2O</text>
        <dbReference type="Rhea" id="RHEA:20309"/>
        <dbReference type="ChEBI" id="CHEBI:15377"/>
        <dbReference type="ChEBI" id="CHEBI:15379"/>
        <dbReference type="ChEBI" id="CHEBI:16240"/>
        <dbReference type="EC" id="1.11.1.6"/>
    </reaction>
</comment>
<gene>
    <name evidence="15" type="ORF">P3W55_00250</name>
</gene>
<evidence type="ECO:0000256" key="12">
    <source>
        <dbReference type="RuleBase" id="RU000498"/>
    </source>
</evidence>
<evidence type="ECO:0000313" key="16">
    <source>
        <dbReference type="Proteomes" id="UP001220662"/>
    </source>
</evidence>
<dbReference type="Gene3D" id="2.40.180.10">
    <property type="entry name" value="Catalase core domain"/>
    <property type="match status" value="1"/>
</dbReference>
<feature type="domain" description="Catalase core" evidence="14">
    <location>
        <begin position="10"/>
        <end position="394"/>
    </location>
</feature>
<keyword evidence="4 11" id="KW-0349">Heme</keyword>
<keyword evidence="5 11" id="KW-0479">Metal-binding</keyword>
<dbReference type="InterPro" id="IPR018028">
    <property type="entry name" value="Catalase"/>
</dbReference>
<keyword evidence="3 12" id="KW-0575">Peroxidase</keyword>
<dbReference type="GO" id="GO:0042542">
    <property type="term" value="P:response to hydrogen peroxide"/>
    <property type="evidence" value="ECO:0007669"/>
    <property type="project" value="TreeGrafter"/>
</dbReference>
<dbReference type="SUPFAM" id="SSF56634">
    <property type="entry name" value="Heme-dependent catalase-like"/>
    <property type="match status" value="1"/>
</dbReference>
<dbReference type="GO" id="GO:0046872">
    <property type="term" value="F:metal ion binding"/>
    <property type="evidence" value="ECO:0007669"/>
    <property type="project" value="UniProtKB-KW"/>
</dbReference>
<evidence type="ECO:0000256" key="7">
    <source>
        <dbReference type="ARBA" id="ARBA00023004"/>
    </source>
</evidence>
<dbReference type="GO" id="GO:0005737">
    <property type="term" value="C:cytoplasm"/>
    <property type="evidence" value="ECO:0007669"/>
    <property type="project" value="TreeGrafter"/>
</dbReference>
<dbReference type="InterPro" id="IPR024711">
    <property type="entry name" value="Catalase_clade1/3"/>
</dbReference>
<name>A0AAW6NY34_9PSED</name>
<dbReference type="InterPro" id="IPR040333">
    <property type="entry name" value="Catalase_3"/>
</dbReference>
<dbReference type="PIRSF" id="PIRSF038928">
    <property type="entry name" value="Catalase_clade1-3"/>
    <property type="match status" value="1"/>
</dbReference>
<evidence type="ECO:0000256" key="6">
    <source>
        <dbReference type="ARBA" id="ARBA00023002"/>
    </source>
</evidence>
<evidence type="ECO:0000256" key="3">
    <source>
        <dbReference type="ARBA" id="ARBA00022559"/>
    </source>
</evidence>
<evidence type="ECO:0000259" key="14">
    <source>
        <dbReference type="SMART" id="SM01060"/>
    </source>
</evidence>
<feature type="binding site" description="axial binding residue" evidence="11">
    <location>
        <position position="340"/>
    </location>
    <ligand>
        <name>heme</name>
        <dbReference type="ChEBI" id="CHEBI:30413"/>
    </ligand>
    <ligandPart>
        <name>Fe</name>
        <dbReference type="ChEBI" id="CHEBI:18248"/>
    </ligandPart>
</feature>
<evidence type="ECO:0000256" key="10">
    <source>
        <dbReference type="PIRSR" id="PIRSR038928-1"/>
    </source>
</evidence>
<dbReference type="EC" id="1.11.1.6" evidence="12"/>
<comment type="caution">
    <text evidence="15">The sequence shown here is derived from an EMBL/GenBank/DDBJ whole genome shotgun (WGS) entry which is preliminary data.</text>
</comment>
<dbReference type="InterPro" id="IPR020835">
    <property type="entry name" value="Catalase_sf"/>
</dbReference>
<dbReference type="EMBL" id="JARJLR010000003">
    <property type="protein sequence ID" value="MDF3840135.1"/>
    <property type="molecule type" value="Genomic_DNA"/>
</dbReference>
<dbReference type="PROSITE" id="PS51402">
    <property type="entry name" value="CATALASE_3"/>
    <property type="match status" value="1"/>
</dbReference>
<evidence type="ECO:0000256" key="11">
    <source>
        <dbReference type="PIRSR" id="PIRSR038928-2"/>
    </source>
</evidence>
<keyword evidence="7 11" id="KW-0408">Iron</keyword>
<feature type="active site" evidence="10">
    <location>
        <position position="57"/>
    </location>
</feature>
<comment type="similarity">
    <text evidence="2 12">Belongs to the catalase family.</text>
</comment>
<evidence type="ECO:0000256" key="5">
    <source>
        <dbReference type="ARBA" id="ARBA00022723"/>
    </source>
</evidence>
<dbReference type="InterPro" id="IPR011614">
    <property type="entry name" value="Catalase_core"/>
</dbReference>
<dbReference type="Pfam" id="PF06628">
    <property type="entry name" value="Catalase-rel"/>
    <property type="match status" value="1"/>
</dbReference>
<dbReference type="AlphaFoldDB" id="A0AAW6NY34"/>
<comment type="cofactor">
    <cofactor evidence="1 11">
        <name>heme</name>
        <dbReference type="ChEBI" id="CHEBI:30413"/>
    </cofactor>
</comment>
<evidence type="ECO:0000256" key="2">
    <source>
        <dbReference type="ARBA" id="ARBA00005329"/>
    </source>
</evidence>
<evidence type="ECO:0000313" key="15">
    <source>
        <dbReference type="EMBL" id="MDF3840135.1"/>
    </source>
</evidence>
<reference evidence="15" key="1">
    <citation type="submission" date="2023-03" db="EMBL/GenBank/DDBJ databases">
        <title>Draft assemblies of triclosan tolerant bacteria isolated from returned activated sludge.</title>
        <authorList>
            <person name="Van Hamelsveld S."/>
        </authorList>
    </citation>
    <scope>NUCLEOTIDE SEQUENCE</scope>
    <source>
        <strain evidence="15">GW210015_S63</strain>
    </source>
</reference>
<keyword evidence="8 12" id="KW-0376">Hydrogen peroxide</keyword>
<feature type="region of interest" description="Disordered" evidence="13">
    <location>
        <begin position="1"/>
        <end position="28"/>
    </location>
</feature>
<organism evidence="15 16">
    <name type="scientific">Pseudomonas citronellolis</name>
    <dbReference type="NCBI Taxonomy" id="53408"/>
    <lineage>
        <taxon>Bacteria</taxon>
        <taxon>Pseudomonadati</taxon>
        <taxon>Pseudomonadota</taxon>
        <taxon>Gammaproteobacteria</taxon>
        <taxon>Pseudomonadales</taxon>
        <taxon>Pseudomonadaceae</taxon>
        <taxon>Pseudomonas</taxon>
    </lineage>
</organism>
<proteinExistence type="inferred from homology"/>
<dbReference type="FunFam" id="2.40.180.10:FF:000001">
    <property type="entry name" value="Catalase"/>
    <property type="match status" value="1"/>
</dbReference>
<accession>A0AAW6NY34</accession>
<evidence type="ECO:0000256" key="13">
    <source>
        <dbReference type="SAM" id="MobiDB-lite"/>
    </source>
</evidence>
<dbReference type="SMART" id="SM01060">
    <property type="entry name" value="Catalase"/>
    <property type="match status" value="1"/>
</dbReference>
<dbReference type="PROSITE" id="PS00437">
    <property type="entry name" value="CATALASE_1"/>
    <property type="match status" value="1"/>
</dbReference>
<evidence type="ECO:0000256" key="4">
    <source>
        <dbReference type="ARBA" id="ARBA00022617"/>
    </source>
</evidence>
<sequence>MQDKTMKKLTTAAGAPVVDNNNSQTAGPRGPVLLQDVWLLEKLAHFDREVIPERRMHAKGSGAYGTFTVTHDISRYTKARLFSEIGKSTEVFVRFSTVAGERGAADAERDIRGFAIKFYTEQGNWDLVGNNTPVFFLRDPLKFPDLNHAVKRDPRTHLRSAENNWDFWTLLPEALHQVTIVMSDRGLPRSYRHMHGFGSHTFSFISPRNERSWVKFTWKTQQGIENLTDQQAEALVGRDRESAQRDLYGSIEEGRFPRWTLYVQIMPEADAATCPINPFDLTKVWPHGDYPLIEVGVLELNRNPANYFAEVEQAAFSPANVVPGIGFSPDKMLQARLFSYGDAQRYRLGVNHHQIPVNAPKCPLHSYHRDGQMRTDGNAGSILGYEPNSYGQWQEQPDFSEPPLALQGSAGHWDHREDQDYFSQPGALFRLMTFEQQQALFDNTARSIQGASAQTKQRHIDNCSKADPAYGAGVASAIERLGQG</sequence>
<dbReference type="PROSITE" id="PS00438">
    <property type="entry name" value="CATALASE_2"/>
    <property type="match status" value="1"/>
</dbReference>
<dbReference type="CDD" id="cd08156">
    <property type="entry name" value="catalase_clade_3"/>
    <property type="match status" value="1"/>
</dbReference>
<dbReference type="InterPro" id="IPR024708">
    <property type="entry name" value="Catalase_AS"/>
</dbReference>
<evidence type="ECO:0000256" key="8">
    <source>
        <dbReference type="ARBA" id="ARBA00023324"/>
    </source>
</evidence>
<dbReference type="Pfam" id="PF00199">
    <property type="entry name" value="Catalase"/>
    <property type="match status" value="1"/>
</dbReference>
<dbReference type="PANTHER" id="PTHR11465">
    <property type="entry name" value="CATALASE"/>
    <property type="match status" value="1"/>
</dbReference>
<evidence type="ECO:0000256" key="1">
    <source>
        <dbReference type="ARBA" id="ARBA00001971"/>
    </source>
</evidence>
<dbReference type="GO" id="GO:0004096">
    <property type="term" value="F:catalase activity"/>
    <property type="evidence" value="ECO:0007669"/>
    <property type="project" value="UniProtKB-EC"/>
</dbReference>
<feature type="active site" evidence="10">
    <location>
        <position position="130"/>
    </location>
</feature>
<keyword evidence="6 12" id="KW-0560">Oxidoreductase</keyword>
<evidence type="ECO:0000256" key="9">
    <source>
        <dbReference type="ARBA" id="ARBA00049254"/>
    </source>
</evidence>
<dbReference type="InterPro" id="IPR002226">
    <property type="entry name" value="Catalase_haem_BS"/>
</dbReference>
<dbReference type="GO" id="GO:0042744">
    <property type="term" value="P:hydrogen peroxide catabolic process"/>
    <property type="evidence" value="ECO:0007669"/>
    <property type="project" value="UniProtKB-KW"/>
</dbReference>
<dbReference type="GO" id="GO:0020037">
    <property type="term" value="F:heme binding"/>
    <property type="evidence" value="ECO:0007669"/>
    <property type="project" value="InterPro"/>
</dbReference>